<evidence type="ECO:0000256" key="2">
    <source>
        <dbReference type="ARBA" id="ARBA00022448"/>
    </source>
</evidence>
<keyword evidence="2" id="KW-0813">Transport</keyword>
<comment type="similarity">
    <text evidence="1">Belongs to the ABC transporter superfamily.</text>
</comment>
<evidence type="ECO:0000256" key="4">
    <source>
        <dbReference type="ARBA" id="ARBA00022840"/>
    </source>
</evidence>
<dbReference type="PROSITE" id="PS00211">
    <property type="entry name" value="ABC_TRANSPORTER_1"/>
    <property type="match status" value="1"/>
</dbReference>
<keyword evidence="7" id="KW-1185">Reference proteome</keyword>
<dbReference type="InterPro" id="IPR003439">
    <property type="entry name" value="ABC_transporter-like_ATP-bd"/>
</dbReference>
<dbReference type="PANTHER" id="PTHR42788:SF13">
    <property type="entry name" value="ALIPHATIC SULFONATES IMPORT ATP-BINDING PROTEIN SSUB"/>
    <property type="match status" value="1"/>
</dbReference>
<feature type="domain" description="ABC transporter" evidence="5">
    <location>
        <begin position="5"/>
        <end position="232"/>
    </location>
</feature>
<evidence type="ECO:0000259" key="5">
    <source>
        <dbReference type="PROSITE" id="PS50893"/>
    </source>
</evidence>
<gene>
    <name evidence="6" type="ORF">RKE40_21920</name>
</gene>
<dbReference type="Gene3D" id="3.40.50.300">
    <property type="entry name" value="P-loop containing nucleotide triphosphate hydrolases"/>
    <property type="match status" value="1"/>
</dbReference>
<evidence type="ECO:0000313" key="6">
    <source>
        <dbReference type="EMBL" id="MDU0342563.1"/>
    </source>
</evidence>
<dbReference type="InterPro" id="IPR050166">
    <property type="entry name" value="ABC_transporter_ATP-bind"/>
</dbReference>
<dbReference type="InterPro" id="IPR027417">
    <property type="entry name" value="P-loop_NTPase"/>
</dbReference>
<dbReference type="Proteomes" id="UP001254257">
    <property type="component" value="Unassembled WGS sequence"/>
</dbReference>
<keyword evidence="3" id="KW-0547">Nucleotide-binding</keyword>
<dbReference type="InterPro" id="IPR017871">
    <property type="entry name" value="ABC_transporter-like_CS"/>
</dbReference>
<evidence type="ECO:0000256" key="3">
    <source>
        <dbReference type="ARBA" id="ARBA00022741"/>
    </source>
</evidence>
<keyword evidence="4 6" id="KW-0067">ATP-binding</keyword>
<dbReference type="Pfam" id="PF00005">
    <property type="entry name" value="ABC_tran"/>
    <property type="match status" value="1"/>
</dbReference>
<dbReference type="SMART" id="SM00382">
    <property type="entry name" value="AAA"/>
    <property type="match status" value="1"/>
</dbReference>
<proteinExistence type="inferred from homology"/>
<dbReference type="GO" id="GO:0005524">
    <property type="term" value="F:ATP binding"/>
    <property type="evidence" value="ECO:0007669"/>
    <property type="project" value="UniProtKB-KW"/>
</dbReference>
<evidence type="ECO:0000313" key="7">
    <source>
        <dbReference type="Proteomes" id="UP001254257"/>
    </source>
</evidence>
<comment type="caution">
    <text evidence="6">The sequence shown here is derived from an EMBL/GenBank/DDBJ whole genome shotgun (WGS) entry which is preliminary data.</text>
</comment>
<dbReference type="PANTHER" id="PTHR42788">
    <property type="entry name" value="TAURINE IMPORT ATP-BINDING PROTEIN-RELATED"/>
    <property type="match status" value="1"/>
</dbReference>
<evidence type="ECO:0000256" key="1">
    <source>
        <dbReference type="ARBA" id="ARBA00005417"/>
    </source>
</evidence>
<name>A0ABU3SCN8_9HYPH</name>
<protein>
    <submittedName>
        <fullName evidence="6">ABC transporter ATP-binding protein</fullName>
    </submittedName>
</protein>
<dbReference type="RefSeq" id="WP_316020330.1">
    <property type="nucleotide sequence ID" value="NZ_JAWDID010000043.1"/>
</dbReference>
<sequence>MSTSLIVENLSKRFGSTLAIDQASFSVPKNSFVSIVGPSGCGKSTLLRIAAGLVRASGGRIKLRGQEVTGPIRDVGMVFQSPVLLPWRTTLGNILFVAEMGGLRAADYEGRARELMALAGLSGFEESRPFELSGGMQQRAAICRAMLLKPSLILMDEPFGALDVITRERMGFALQTLWEESRNTVLFVTHSITEAVLLSDIVVVMSPRPGRIHDIVEIDLPRSRTSATLRDPRFVAFAARVREGIEAGETEY</sequence>
<dbReference type="SUPFAM" id="SSF52540">
    <property type="entry name" value="P-loop containing nucleoside triphosphate hydrolases"/>
    <property type="match status" value="1"/>
</dbReference>
<dbReference type="PROSITE" id="PS50893">
    <property type="entry name" value="ABC_TRANSPORTER_2"/>
    <property type="match status" value="1"/>
</dbReference>
<dbReference type="InterPro" id="IPR003593">
    <property type="entry name" value="AAA+_ATPase"/>
</dbReference>
<reference evidence="6 7" key="1">
    <citation type="submission" date="2023-09" db="EMBL/GenBank/DDBJ databases">
        <title>Whole genome shotgun sequencing (WGS) of Bosea sp. ZW T0_25, isolated from stored onions (Allium cepa).</title>
        <authorList>
            <person name="Stoll D.A."/>
            <person name="Huch M."/>
        </authorList>
    </citation>
    <scope>NUCLEOTIDE SEQUENCE [LARGE SCALE GENOMIC DNA]</scope>
    <source>
        <strain evidence="6 7">ZW T0_25</strain>
    </source>
</reference>
<organism evidence="6 7">
    <name type="scientific">Bosea rubneri</name>
    <dbReference type="NCBI Taxonomy" id="3075434"/>
    <lineage>
        <taxon>Bacteria</taxon>
        <taxon>Pseudomonadati</taxon>
        <taxon>Pseudomonadota</taxon>
        <taxon>Alphaproteobacteria</taxon>
        <taxon>Hyphomicrobiales</taxon>
        <taxon>Boseaceae</taxon>
        <taxon>Bosea</taxon>
    </lineage>
</organism>
<accession>A0ABU3SCN8</accession>
<dbReference type="CDD" id="cd03293">
    <property type="entry name" value="ABC_NrtD_SsuB_transporters"/>
    <property type="match status" value="1"/>
</dbReference>
<dbReference type="EMBL" id="JAWDID010000043">
    <property type="protein sequence ID" value="MDU0342563.1"/>
    <property type="molecule type" value="Genomic_DNA"/>
</dbReference>